<evidence type="ECO:0000313" key="8">
    <source>
        <dbReference type="EMBL" id="EYB69235.1"/>
    </source>
</evidence>
<evidence type="ECO:0000256" key="7">
    <source>
        <dbReference type="RuleBase" id="RU361187"/>
    </source>
</evidence>
<evidence type="ECO:0000256" key="5">
    <source>
        <dbReference type="PIRSR" id="PIRSR606710-1"/>
    </source>
</evidence>
<dbReference type="eggNOG" id="COG3940">
    <property type="taxonomic scope" value="Bacteria"/>
</dbReference>
<gene>
    <name evidence="8" type="ORF">DEIPH_ctg011orf0231</name>
</gene>
<feature type="active site" description="Proton acceptor" evidence="5">
    <location>
        <position position="27"/>
    </location>
</feature>
<evidence type="ECO:0000256" key="4">
    <source>
        <dbReference type="ARBA" id="ARBA00023295"/>
    </source>
</evidence>
<keyword evidence="9" id="KW-1185">Reference proteome</keyword>
<sequence>MTRTPTNQTPISGPLPQTPLYPGNFADPFVLHFDGTYYAYGTGLNGQAGVRAFEVLSSPDLIHWTSHGGVLEPVSPEALDYWAPEVAHSGETFYLYYSVGRGDKGHHLRVATAAHPLGPFADLGLNLTPEEPFAIDPHPFQAPDGAWWLFYARDDLTGERPGTVLAAAELHDMTRLGEPRTILRASGDWQVYQRGRPMYGAVYDWHTLEGPFVLFRDGRLHLLYSGGAWTNETYGVGHAVADHPLGPWTEPVPGANVLRSAGQLRGPGHASVTGRDGEDILIFHAWNEDRTRRQLHAAPLRWVDGLPTALPAPL</sequence>
<comment type="similarity">
    <text evidence="2 7">Belongs to the glycosyl hydrolase 43 family.</text>
</comment>
<dbReference type="GO" id="GO:0004553">
    <property type="term" value="F:hydrolase activity, hydrolyzing O-glycosyl compounds"/>
    <property type="evidence" value="ECO:0007669"/>
    <property type="project" value="InterPro"/>
</dbReference>
<dbReference type="AlphaFoldDB" id="A0A016QSY8"/>
<dbReference type="SUPFAM" id="SSF75005">
    <property type="entry name" value="Arabinanase/levansucrase/invertase"/>
    <property type="match status" value="1"/>
</dbReference>
<feature type="site" description="Important for catalytic activity, responsible for pKa modulation of the active site Glu and correct orientation of both the proton donor and substrate" evidence="6">
    <location>
        <position position="136"/>
    </location>
</feature>
<dbReference type="EMBL" id="JHAC01000011">
    <property type="protein sequence ID" value="EYB69235.1"/>
    <property type="molecule type" value="Genomic_DNA"/>
</dbReference>
<evidence type="ECO:0000256" key="1">
    <source>
        <dbReference type="ARBA" id="ARBA00004834"/>
    </source>
</evidence>
<feature type="active site" description="Proton donor" evidence="5">
    <location>
        <position position="209"/>
    </location>
</feature>
<dbReference type="PANTHER" id="PTHR43301">
    <property type="entry name" value="ARABINAN ENDO-1,5-ALPHA-L-ARABINOSIDASE"/>
    <property type="match status" value="1"/>
</dbReference>
<dbReference type="PATRIC" id="fig|1476583.3.peg.836"/>
<comment type="pathway">
    <text evidence="1">Glycan metabolism; L-arabinan degradation.</text>
</comment>
<dbReference type="Proteomes" id="UP000020492">
    <property type="component" value="Unassembled WGS sequence"/>
</dbReference>
<evidence type="ECO:0000256" key="2">
    <source>
        <dbReference type="ARBA" id="ARBA00009865"/>
    </source>
</evidence>
<evidence type="ECO:0000313" key="9">
    <source>
        <dbReference type="Proteomes" id="UP000020492"/>
    </source>
</evidence>
<name>A0A016QSY8_9DEIO</name>
<proteinExistence type="inferred from homology"/>
<evidence type="ECO:0000256" key="3">
    <source>
        <dbReference type="ARBA" id="ARBA00022801"/>
    </source>
</evidence>
<dbReference type="InterPro" id="IPR050727">
    <property type="entry name" value="GH43_arabinanases"/>
</dbReference>
<dbReference type="GO" id="GO:0005975">
    <property type="term" value="P:carbohydrate metabolic process"/>
    <property type="evidence" value="ECO:0007669"/>
    <property type="project" value="InterPro"/>
</dbReference>
<protein>
    <submittedName>
        <fullName evidence="8">Glycoside hydrolase family protein</fullName>
    </submittedName>
</protein>
<evidence type="ECO:0000256" key="6">
    <source>
        <dbReference type="PIRSR" id="PIRSR606710-2"/>
    </source>
</evidence>
<keyword evidence="3 7" id="KW-0378">Hydrolase</keyword>
<dbReference type="STRING" id="1476583.DEIPH_ctg011orf0231"/>
<dbReference type="OrthoDB" id="273314at2"/>
<dbReference type="InterPro" id="IPR023296">
    <property type="entry name" value="Glyco_hydro_beta-prop_sf"/>
</dbReference>
<accession>A0A016QSY8</accession>
<reference evidence="8 9" key="1">
    <citation type="submission" date="2014-03" db="EMBL/GenBank/DDBJ databases">
        <title>Draft genome sequence of Deinococcus phoenicis 1P10ME.</title>
        <authorList>
            <person name="Stepanov V.G."/>
            <person name="Vaishampayan P."/>
            <person name="Venkateswaran K."/>
            <person name="Fox G.E."/>
        </authorList>
    </citation>
    <scope>NUCLEOTIDE SEQUENCE [LARGE SCALE GENOMIC DNA]</scope>
    <source>
        <strain evidence="8 9">1P10ME</strain>
    </source>
</reference>
<dbReference type="PANTHER" id="PTHR43301:SF3">
    <property type="entry name" value="ARABINAN ENDO-1,5-ALPHA-L-ARABINOSIDASE A-RELATED"/>
    <property type="match status" value="1"/>
</dbReference>
<dbReference type="RefSeq" id="WP_051517144.1">
    <property type="nucleotide sequence ID" value="NZ_JHAC01000011.1"/>
</dbReference>
<keyword evidence="4 7" id="KW-0326">Glycosidase</keyword>
<dbReference type="Pfam" id="PF04616">
    <property type="entry name" value="Glyco_hydro_43"/>
    <property type="match status" value="1"/>
</dbReference>
<dbReference type="CDD" id="cd08991">
    <property type="entry name" value="GH43_HoAraf43-like"/>
    <property type="match status" value="1"/>
</dbReference>
<dbReference type="InterPro" id="IPR006710">
    <property type="entry name" value="Glyco_hydro_43"/>
</dbReference>
<comment type="caution">
    <text evidence="8">The sequence shown here is derived from an EMBL/GenBank/DDBJ whole genome shotgun (WGS) entry which is preliminary data.</text>
</comment>
<dbReference type="Gene3D" id="2.115.10.20">
    <property type="entry name" value="Glycosyl hydrolase domain, family 43"/>
    <property type="match status" value="1"/>
</dbReference>
<organism evidence="8 9">
    <name type="scientific">Deinococcus phoenicis</name>
    <dbReference type="NCBI Taxonomy" id="1476583"/>
    <lineage>
        <taxon>Bacteria</taxon>
        <taxon>Thermotogati</taxon>
        <taxon>Deinococcota</taxon>
        <taxon>Deinococci</taxon>
        <taxon>Deinococcales</taxon>
        <taxon>Deinococcaceae</taxon>
        <taxon>Deinococcus</taxon>
    </lineage>
</organism>